<dbReference type="AlphaFoldDB" id="A0A378N0U2"/>
<dbReference type="EMBL" id="UGPN01000002">
    <property type="protein sequence ID" value="STY61255.1"/>
    <property type="molecule type" value="Genomic_DNA"/>
</dbReference>
<protein>
    <submittedName>
        <fullName evidence="2">Uncharacterized protein</fullName>
    </submittedName>
</protein>
<dbReference type="Proteomes" id="UP000254802">
    <property type="component" value="Unassembled WGS sequence"/>
</dbReference>
<feature type="region of interest" description="Disordered" evidence="1">
    <location>
        <begin position="24"/>
        <end position="70"/>
    </location>
</feature>
<gene>
    <name evidence="2" type="ORF">NCTC10638_02464</name>
</gene>
<evidence type="ECO:0000313" key="2">
    <source>
        <dbReference type="EMBL" id="STY61255.1"/>
    </source>
</evidence>
<accession>A0A378N0U2</accession>
<evidence type="ECO:0000256" key="1">
    <source>
        <dbReference type="SAM" id="MobiDB-lite"/>
    </source>
</evidence>
<evidence type="ECO:0000313" key="3">
    <source>
        <dbReference type="Proteomes" id="UP000254802"/>
    </source>
</evidence>
<feature type="compositionally biased region" description="Basic and acidic residues" evidence="1">
    <location>
        <begin position="61"/>
        <end position="70"/>
    </location>
</feature>
<feature type="compositionally biased region" description="Basic and acidic residues" evidence="1">
    <location>
        <begin position="24"/>
        <end position="41"/>
    </location>
</feature>
<proteinExistence type="predicted"/>
<sequence length="70" mass="8141">MSPAQVREVVEERRNSVNPFERLKQMSNKKTEVQLEAKEEQIENDEINENPAAQPEAENEQNYHTEEGAE</sequence>
<reference evidence="2 3" key="1">
    <citation type="submission" date="2018-06" db="EMBL/GenBank/DDBJ databases">
        <authorList>
            <consortium name="Pathogen Informatics"/>
            <person name="Doyle S."/>
        </authorList>
    </citation>
    <scope>NUCLEOTIDE SEQUENCE [LARGE SCALE GENOMIC DNA]</scope>
    <source>
        <strain evidence="2 3">NCTC10638</strain>
    </source>
</reference>
<feature type="compositionally biased region" description="Low complexity" evidence="1">
    <location>
        <begin position="49"/>
        <end position="60"/>
    </location>
</feature>
<organism evidence="2 3">
    <name type="scientific">Mannheimia haemolytica</name>
    <name type="common">Pasteurella haemolytica</name>
    <dbReference type="NCBI Taxonomy" id="75985"/>
    <lineage>
        <taxon>Bacteria</taxon>
        <taxon>Pseudomonadati</taxon>
        <taxon>Pseudomonadota</taxon>
        <taxon>Gammaproteobacteria</taxon>
        <taxon>Pasteurellales</taxon>
        <taxon>Pasteurellaceae</taxon>
        <taxon>Mannheimia</taxon>
    </lineage>
</organism>
<name>A0A378N0U2_MANHA</name>